<keyword evidence="11" id="KW-1185">Reference proteome</keyword>
<keyword evidence="1 10" id="KW-0436">Ligase</keyword>
<keyword evidence="3" id="KW-0547">Nucleotide-binding</keyword>
<dbReference type="CDD" id="cd02203">
    <property type="entry name" value="PurL_repeat1"/>
    <property type="match status" value="1"/>
</dbReference>
<evidence type="ECO:0000259" key="9">
    <source>
        <dbReference type="Pfam" id="PF18072"/>
    </source>
</evidence>
<evidence type="ECO:0000256" key="3">
    <source>
        <dbReference type="ARBA" id="ARBA00022741"/>
    </source>
</evidence>
<name>F2JJ32_CELLD</name>
<dbReference type="STRING" id="642492.Clole_1465"/>
<gene>
    <name evidence="10" type="ordered locus">Clole_1465</name>
</gene>
<dbReference type="Pfam" id="PF13507">
    <property type="entry name" value="GATase_5"/>
    <property type="match status" value="1"/>
</dbReference>
<dbReference type="Gene3D" id="3.90.650.10">
    <property type="entry name" value="PurM-like C-terminal domain"/>
    <property type="match status" value="2"/>
</dbReference>
<evidence type="ECO:0000313" key="10">
    <source>
        <dbReference type="EMBL" id="ADZ83191.1"/>
    </source>
</evidence>
<protein>
    <submittedName>
        <fullName evidence="10">Phosphoribosylformylglycinamidine synthase</fullName>
        <ecNumber evidence="10">6.3.5.3</ecNumber>
    </submittedName>
</protein>
<dbReference type="SUPFAM" id="SSF55326">
    <property type="entry name" value="PurM N-terminal domain-like"/>
    <property type="match status" value="2"/>
</dbReference>
<dbReference type="PANTHER" id="PTHR10099">
    <property type="entry name" value="PHOSPHORIBOSYLFORMYLGLYCINAMIDINE SYNTHASE"/>
    <property type="match status" value="1"/>
</dbReference>
<dbReference type="eggNOG" id="COG0046">
    <property type="taxonomic scope" value="Bacteria"/>
</dbReference>
<feature type="domain" description="PurM-like C-terminal" evidence="8">
    <location>
        <begin position="437"/>
        <end position="588"/>
    </location>
</feature>
<dbReference type="AlphaFoldDB" id="F2JJ32"/>
<dbReference type="SUPFAM" id="SSF56042">
    <property type="entry name" value="PurM C-terminal domain-like"/>
    <property type="match status" value="2"/>
</dbReference>
<keyword evidence="5" id="KW-0067">ATP-binding</keyword>
<dbReference type="Gene3D" id="3.30.1330.10">
    <property type="entry name" value="PurM-like, N-terminal domain"/>
    <property type="match status" value="2"/>
</dbReference>
<dbReference type="InterPro" id="IPR010141">
    <property type="entry name" value="FGAM_synthase"/>
</dbReference>
<sequence length="1238" mass="135750">MSVFRVYVEKKNGFDVEAKRMESELKEFLHIKAVKGVRILNRYDIEHITNKVYEKALNTIFSEPQSDTLVEKLALTSGKAFAVSYLRGQYDQRADSCEQCIRIIDSTLKPTVRTARVYIVDGELTNEELLKIKKHVINPVEAEEVSLEPVASLDMTYPVPEDVKVLVDFINMDEVALENFRKEQGLAMNLDDLIYFQGYFKGINRNPSFTELKVVDTYWSDHCRHTTFMTELTKIEVEEGEYAAPIKAALDEYYGMREELGRNHKKVSLMDMATIIVKHLKAQGGLKELFETAEINACTIVDNIKVDGKDEEYLILFKNETHNHPTEIEPFGGAATCLGGAIRDPLSGRSYVYQAMRVTGAADPNESLENTMAGKLPQRVITKTAANGYSAYGNQIGLATGEVKEYYHPGYKAKRLEVGAVVGAVKRSNVKHEEPVPGNVILLLGGATGRDGCGGATGSSKEHTEESLHTCGSEVQKGNPVEERKLQRLFRNPEFSKRIIRCNDFGAGGVCVAIGEIAEGLRINLDLVPVKYMGLDATELAISESQERMAIAIDKNDLDLMINLANKENLNAVCVAEVTKEKRLVMTWRNKEVVNIDRSFLDSAGVTQQREAKVTAPEIEIEVKKLSKDNVLATLKDLNVGLQKGLGMQFDGTIGAGSVLMPYGGKNQLTKENGMVAKVPLVKGETTAATFMTHGFDPYLSEKSPFHGALYAVVESIAKIVALGADYKKTYLSFQEYFERLNGETSWGKPVAALLGALKAQKELGLAAIGGKDSMSGTFENISVPPTLISFTCNLGDAKECVSGSLKAAGNRLVYVAIPKDNVYMPDFSIMHEAYSKIYELVKADKVQSAYAIGAGGVVAALSQMAIGNEIGVKVELPPEIAPFVASYGDIVLEVAPEVATSLKEDYVTVIGETVTEKVVTIDEVTLEISEIIKAMLAPTANVFTQKVDSPLAATDATFTGERKIYVAKQKIAQPEVLIPVFPGTNCEVDTRRAFERAGAKVNEVLFINRTNSDIEDSIERLYQGIKSAQIIAFPGGFSAGDEPDGSGKFIASTFRNERLKEAIHEHLYTQDGLMLGICNGFQVLVKLGLLPYGEIREMDGECPTLTFNTIGKHISLMARTKITSVQSPWLNGVSLGDLHEIPLSHGEGRFVAPEAMLKELIAKGQVFSQYVDENGFASQDGNVNVNGSMHNIEGIISADGRIIGKMGHSERVGKFVHKNIPGNKEQNLFTSGVNYFK</sequence>
<organism evidence="10 11">
    <name type="scientific">Cellulosilyticum lentocellum (strain ATCC 49066 / DSM 5427 / NCIMB 11756 / RHM5)</name>
    <name type="common">Clostridium lentocellum</name>
    <dbReference type="NCBI Taxonomy" id="642492"/>
    <lineage>
        <taxon>Bacteria</taxon>
        <taxon>Bacillati</taxon>
        <taxon>Bacillota</taxon>
        <taxon>Clostridia</taxon>
        <taxon>Lachnospirales</taxon>
        <taxon>Cellulosilyticaceae</taxon>
        <taxon>Cellulosilyticum</taxon>
    </lineage>
</organism>
<dbReference type="PANTHER" id="PTHR10099:SF1">
    <property type="entry name" value="PHOSPHORIBOSYLFORMYLGLYCINAMIDINE SYNTHASE"/>
    <property type="match status" value="1"/>
</dbReference>
<dbReference type="PROSITE" id="PS51273">
    <property type="entry name" value="GATASE_TYPE_1"/>
    <property type="match status" value="1"/>
</dbReference>
<dbReference type="InterPro" id="IPR010918">
    <property type="entry name" value="PurM-like_C_dom"/>
</dbReference>
<keyword evidence="4" id="KW-0658">Purine biosynthesis</keyword>
<dbReference type="InterPro" id="IPR036921">
    <property type="entry name" value="PurM-like_N_sf"/>
</dbReference>
<keyword evidence="2" id="KW-0479">Metal-binding</keyword>
<evidence type="ECO:0000256" key="4">
    <source>
        <dbReference type="ARBA" id="ARBA00022755"/>
    </source>
</evidence>
<dbReference type="Gene3D" id="3.40.50.880">
    <property type="match status" value="1"/>
</dbReference>
<evidence type="ECO:0000256" key="6">
    <source>
        <dbReference type="ARBA" id="ARBA00022842"/>
    </source>
</evidence>
<keyword evidence="6" id="KW-0460">Magnesium</keyword>
<dbReference type="RefSeq" id="WP_013656489.1">
    <property type="nucleotide sequence ID" value="NC_015275.1"/>
</dbReference>
<evidence type="ECO:0000256" key="2">
    <source>
        <dbReference type="ARBA" id="ARBA00022723"/>
    </source>
</evidence>
<dbReference type="GO" id="GO:0006164">
    <property type="term" value="P:purine nucleotide biosynthetic process"/>
    <property type="evidence" value="ECO:0007669"/>
    <property type="project" value="UniProtKB-KW"/>
</dbReference>
<evidence type="ECO:0000259" key="8">
    <source>
        <dbReference type="Pfam" id="PF02769"/>
    </source>
</evidence>
<dbReference type="SUPFAM" id="SSF52317">
    <property type="entry name" value="Class I glutamine amidotransferase-like"/>
    <property type="match status" value="1"/>
</dbReference>
<dbReference type="eggNOG" id="COG0047">
    <property type="taxonomic scope" value="Bacteria"/>
</dbReference>
<dbReference type="GO" id="GO:0005524">
    <property type="term" value="F:ATP binding"/>
    <property type="evidence" value="ECO:0007669"/>
    <property type="project" value="UniProtKB-KW"/>
</dbReference>
<feature type="domain" description="Phosphoribosylformylglycinamidine synthase linker" evidence="9">
    <location>
        <begin position="177"/>
        <end position="225"/>
    </location>
</feature>
<dbReference type="EC" id="6.3.5.3" evidence="10"/>
<dbReference type="Proteomes" id="UP000008467">
    <property type="component" value="Chromosome"/>
</dbReference>
<dbReference type="NCBIfam" id="TIGR01857">
    <property type="entry name" value="FGAM-synthase"/>
    <property type="match status" value="1"/>
</dbReference>
<dbReference type="InterPro" id="IPR041609">
    <property type="entry name" value="PurL_linker"/>
</dbReference>
<dbReference type="GO" id="GO:0004642">
    <property type="term" value="F:phosphoribosylformylglycinamidine synthase activity"/>
    <property type="evidence" value="ECO:0007669"/>
    <property type="project" value="UniProtKB-EC"/>
</dbReference>
<accession>F2JJ32</accession>
<proteinExistence type="predicted"/>
<dbReference type="KEGG" id="cle:Clole_1465"/>
<dbReference type="InterPro" id="IPR029062">
    <property type="entry name" value="Class_I_gatase-like"/>
</dbReference>
<dbReference type="HOGENOM" id="CLU_003100_2_0_9"/>
<evidence type="ECO:0000256" key="5">
    <source>
        <dbReference type="ARBA" id="ARBA00022840"/>
    </source>
</evidence>
<dbReference type="FunFam" id="3.30.1330.10:FF:000013">
    <property type="entry name" value="Phosphoribosylformylglycinamidine synthase"/>
    <property type="match status" value="1"/>
</dbReference>
<dbReference type="GO" id="GO:0005737">
    <property type="term" value="C:cytoplasm"/>
    <property type="evidence" value="ECO:0007669"/>
    <property type="project" value="TreeGrafter"/>
</dbReference>
<evidence type="ECO:0000313" key="11">
    <source>
        <dbReference type="Proteomes" id="UP000008467"/>
    </source>
</evidence>
<reference evidence="10 11" key="1">
    <citation type="journal article" date="2011" name="J. Bacteriol.">
        <title>Complete genome sequence of the cellulose-degrading bacterium Cellulosilyticum lentocellum.</title>
        <authorList>
            <consortium name="US DOE Joint Genome Institute"/>
            <person name="Miller D.A."/>
            <person name="Suen G."/>
            <person name="Bruce D."/>
            <person name="Copeland A."/>
            <person name="Cheng J.F."/>
            <person name="Detter C."/>
            <person name="Goodwin L.A."/>
            <person name="Han C.S."/>
            <person name="Hauser L.J."/>
            <person name="Land M.L."/>
            <person name="Lapidus A."/>
            <person name="Lucas S."/>
            <person name="Meincke L."/>
            <person name="Pitluck S."/>
            <person name="Tapia R."/>
            <person name="Teshima H."/>
            <person name="Woyke T."/>
            <person name="Fox B.G."/>
            <person name="Angert E.R."/>
            <person name="Currie C.R."/>
        </authorList>
    </citation>
    <scope>NUCLEOTIDE SEQUENCE [LARGE SCALE GENOMIC DNA]</scope>
    <source>
        <strain evidence="11">ATCC 49066 / DSM 5427 / NCIMB 11756 / RHM5</strain>
    </source>
</reference>
<dbReference type="Gene3D" id="1.10.8.750">
    <property type="entry name" value="Phosphoribosylformylglycinamidine synthase, linker domain"/>
    <property type="match status" value="1"/>
</dbReference>
<dbReference type="CDD" id="cd02204">
    <property type="entry name" value="PurL_repeat2"/>
    <property type="match status" value="1"/>
</dbReference>
<dbReference type="InterPro" id="IPR036676">
    <property type="entry name" value="PurM-like_C_sf"/>
</dbReference>
<evidence type="ECO:0000256" key="1">
    <source>
        <dbReference type="ARBA" id="ARBA00022598"/>
    </source>
</evidence>
<evidence type="ECO:0000256" key="7">
    <source>
        <dbReference type="SAM" id="MobiDB-lite"/>
    </source>
</evidence>
<feature type="region of interest" description="Disordered" evidence="7">
    <location>
        <begin position="453"/>
        <end position="475"/>
    </location>
</feature>
<dbReference type="Pfam" id="PF02769">
    <property type="entry name" value="AIRS_C"/>
    <property type="match status" value="1"/>
</dbReference>
<dbReference type="GO" id="GO:0046872">
    <property type="term" value="F:metal ion binding"/>
    <property type="evidence" value="ECO:0007669"/>
    <property type="project" value="UniProtKB-KW"/>
</dbReference>
<dbReference type="Pfam" id="PF18072">
    <property type="entry name" value="FGAR-AT_linker"/>
    <property type="match status" value="1"/>
</dbReference>
<dbReference type="SMART" id="SM01211">
    <property type="entry name" value="GATase_5"/>
    <property type="match status" value="1"/>
</dbReference>
<dbReference type="EMBL" id="CP002582">
    <property type="protein sequence ID" value="ADZ83191.1"/>
    <property type="molecule type" value="Genomic_DNA"/>
</dbReference>